<dbReference type="Pfam" id="PF05227">
    <property type="entry name" value="CHASE3"/>
    <property type="match status" value="1"/>
</dbReference>
<dbReference type="AlphaFoldDB" id="A0AAU7DAS7"/>
<dbReference type="InterPro" id="IPR036890">
    <property type="entry name" value="HATPase_C_sf"/>
</dbReference>
<dbReference type="CDD" id="cd00075">
    <property type="entry name" value="HATPase"/>
    <property type="match status" value="1"/>
</dbReference>
<feature type="domain" description="PAC" evidence="11">
    <location>
        <begin position="307"/>
        <end position="359"/>
    </location>
</feature>
<dbReference type="Gene3D" id="3.30.565.10">
    <property type="entry name" value="Histidine kinase-like ATPase, C-terminal domain"/>
    <property type="match status" value="1"/>
</dbReference>
<dbReference type="InterPro" id="IPR004358">
    <property type="entry name" value="Sig_transdc_His_kin-like_C"/>
</dbReference>
<evidence type="ECO:0000256" key="8">
    <source>
        <dbReference type="ARBA" id="ARBA00023012"/>
    </source>
</evidence>
<dbReference type="PROSITE" id="PS50113">
    <property type="entry name" value="PAC"/>
    <property type="match status" value="1"/>
</dbReference>
<evidence type="ECO:0000259" key="11">
    <source>
        <dbReference type="PROSITE" id="PS50113"/>
    </source>
</evidence>
<dbReference type="RefSeq" id="WP_348268939.1">
    <property type="nucleotide sequence ID" value="NZ_CP121194.1"/>
</dbReference>
<dbReference type="SMART" id="SM00388">
    <property type="entry name" value="HisKA"/>
    <property type="match status" value="1"/>
</dbReference>
<dbReference type="PRINTS" id="PR00344">
    <property type="entry name" value="BCTRLSENSOR"/>
</dbReference>
<evidence type="ECO:0000256" key="3">
    <source>
        <dbReference type="ARBA" id="ARBA00022553"/>
    </source>
</evidence>
<evidence type="ECO:0000256" key="4">
    <source>
        <dbReference type="ARBA" id="ARBA00022679"/>
    </source>
</evidence>
<dbReference type="GO" id="GO:0005524">
    <property type="term" value="F:ATP binding"/>
    <property type="evidence" value="ECO:0007669"/>
    <property type="project" value="UniProtKB-KW"/>
</dbReference>
<evidence type="ECO:0000256" key="2">
    <source>
        <dbReference type="ARBA" id="ARBA00012438"/>
    </source>
</evidence>
<sequence length="597" mass="65802">MNLNQFNRILRQVFLLPVIALLLGAVALSLQIQGANSTVQLIQESDAHIAQISRIETLILNEESALRGYENTSDARFLQPYLDASPRLHAEFDRMKTLPGLDDTERRYINDLTDQHQLWLDAFALPVIATIQAGGQTRDVDLNLRGKSMMDSIRQDIANTTHNAEQRRAARIQRWHLQVRHMEWLLLVLALCVGISIGLFTRNRLHSVSSAYKTSLDVLSRRAEEIFQSEQQLRTTLASIGDGVITCDIGGKVQMMNPVAVHLTGWSQAEALGQPLERVFHIVNESTRRPVENSVVKVKRMNRIVGLGNHTILIRKDKTELHISDSGAPIRDRTDGIAGVVLVFRDITLERKTQDALIANEKLAVAGRLAATIAHEIHNPLDSVSNLLYLMRNGATEEESVQFMDMAEQELARVTQISRAMLGLYRESKAPVLVDLKEMLQEILLLMERRFADERVTLHADLPSGVAVDAFPAELRQVFSNLITNATEAAGPGGEVRVSLTPQPASSGNGHNRQAGAMVTVADNGMGIPAEVRPHLFQPFFTTKGERGTGLGLWVSRGIVTKHGGTIELASDTSEARHGTAVSVFLATKPTINAGGD</sequence>
<organism evidence="13">
    <name type="scientific">Edaphobacter paludis</name>
    <dbReference type="NCBI Taxonomy" id="3035702"/>
    <lineage>
        <taxon>Bacteria</taxon>
        <taxon>Pseudomonadati</taxon>
        <taxon>Acidobacteriota</taxon>
        <taxon>Terriglobia</taxon>
        <taxon>Terriglobales</taxon>
        <taxon>Acidobacteriaceae</taxon>
        <taxon>Edaphobacter</taxon>
    </lineage>
</organism>
<dbReference type="SUPFAM" id="SSF47384">
    <property type="entry name" value="Homodimeric domain of signal transducing histidine kinase"/>
    <property type="match status" value="1"/>
</dbReference>
<dbReference type="CDD" id="cd19410">
    <property type="entry name" value="HK9-like_sensor"/>
    <property type="match status" value="1"/>
</dbReference>
<evidence type="ECO:0000256" key="6">
    <source>
        <dbReference type="ARBA" id="ARBA00022777"/>
    </source>
</evidence>
<dbReference type="InterPro" id="IPR000014">
    <property type="entry name" value="PAS"/>
</dbReference>
<dbReference type="SMART" id="SM00387">
    <property type="entry name" value="HATPase_c"/>
    <property type="match status" value="1"/>
</dbReference>
<dbReference type="NCBIfam" id="TIGR00229">
    <property type="entry name" value="sensory_box"/>
    <property type="match status" value="1"/>
</dbReference>
<proteinExistence type="predicted"/>
<dbReference type="GO" id="GO:0000155">
    <property type="term" value="F:phosphorelay sensor kinase activity"/>
    <property type="evidence" value="ECO:0007669"/>
    <property type="project" value="InterPro"/>
</dbReference>
<dbReference type="InterPro" id="IPR000700">
    <property type="entry name" value="PAS-assoc_C"/>
</dbReference>
<comment type="catalytic activity">
    <reaction evidence="1">
        <text>ATP + protein L-histidine = ADP + protein N-phospho-L-histidine.</text>
        <dbReference type="EC" id="2.7.13.3"/>
    </reaction>
</comment>
<dbReference type="PROSITE" id="PS50109">
    <property type="entry name" value="HIS_KIN"/>
    <property type="match status" value="1"/>
</dbReference>
<evidence type="ECO:0000259" key="9">
    <source>
        <dbReference type="PROSITE" id="PS50109"/>
    </source>
</evidence>
<accession>A0AAU7DAS7</accession>
<dbReference type="SMART" id="SM00091">
    <property type="entry name" value="PAS"/>
    <property type="match status" value="1"/>
</dbReference>
<dbReference type="InterPro" id="IPR003594">
    <property type="entry name" value="HATPase_dom"/>
</dbReference>
<keyword evidence="8" id="KW-0902">Two-component regulatory system</keyword>
<protein>
    <recommendedName>
        <fullName evidence="2">histidine kinase</fullName>
        <ecNumber evidence="2">2.7.13.3</ecNumber>
    </recommendedName>
</protein>
<dbReference type="PROSITE" id="PS50112">
    <property type="entry name" value="PAS"/>
    <property type="match status" value="1"/>
</dbReference>
<dbReference type="CDD" id="cd00082">
    <property type="entry name" value="HisKA"/>
    <property type="match status" value="1"/>
</dbReference>
<dbReference type="InterPro" id="IPR036097">
    <property type="entry name" value="HisK_dim/P_sf"/>
</dbReference>
<dbReference type="Pfam" id="PF02518">
    <property type="entry name" value="HATPase_c"/>
    <property type="match status" value="1"/>
</dbReference>
<evidence type="ECO:0000259" key="10">
    <source>
        <dbReference type="PROSITE" id="PS50112"/>
    </source>
</evidence>
<evidence type="ECO:0000256" key="7">
    <source>
        <dbReference type="ARBA" id="ARBA00022840"/>
    </source>
</evidence>
<dbReference type="InterPro" id="IPR035965">
    <property type="entry name" value="PAS-like_dom_sf"/>
</dbReference>
<dbReference type="EMBL" id="CP121195">
    <property type="protein sequence ID" value="XBH14929.1"/>
    <property type="molecule type" value="Genomic_DNA"/>
</dbReference>
<evidence type="ECO:0000313" key="13">
    <source>
        <dbReference type="EMBL" id="XBH14929.1"/>
    </source>
</evidence>
<dbReference type="PANTHER" id="PTHR43065:SF10">
    <property type="entry name" value="PEROXIDE STRESS-ACTIVATED HISTIDINE KINASE MAK3"/>
    <property type="match status" value="1"/>
</dbReference>
<dbReference type="CDD" id="cd00130">
    <property type="entry name" value="PAS"/>
    <property type="match status" value="1"/>
</dbReference>
<dbReference type="PANTHER" id="PTHR43065">
    <property type="entry name" value="SENSOR HISTIDINE KINASE"/>
    <property type="match status" value="1"/>
</dbReference>
<feature type="domain" description="PAS" evidence="10">
    <location>
        <begin position="229"/>
        <end position="302"/>
    </location>
</feature>
<name>A0AAU7DAS7_9BACT</name>
<keyword evidence="4" id="KW-0808">Transferase</keyword>
<dbReference type="InterPro" id="IPR007891">
    <property type="entry name" value="CHASE3"/>
</dbReference>
<dbReference type="EMBL" id="CP121194">
    <property type="protein sequence ID" value="XBH11447.1"/>
    <property type="molecule type" value="Genomic_DNA"/>
</dbReference>
<evidence type="ECO:0000256" key="1">
    <source>
        <dbReference type="ARBA" id="ARBA00000085"/>
    </source>
</evidence>
<keyword evidence="6" id="KW-0418">Kinase</keyword>
<keyword evidence="3" id="KW-0597">Phosphoprotein</keyword>
<keyword evidence="5" id="KW-0547">Nucleotide-binding</keyword>
<accession>A0AAU7D2R7</accession>
<gene>
    <name evidence="12" type="ORF">P4G45_06905</name>
    <name evidence="13" type="ORF">P8936_07140</name>
</gene>
<feature type="domain" description="Histidine kinase" evidence="9">
    <location>
        <begin position="372"/>
        <end position="590"/>
    </location>
</feature>
<dbReference type="InterPro" id="IPR003661">
    <property type="entry name" value="HisK_dim/P_dom"/>
</dbReference>
<dbReference type="Pfam" id="PF00989">
    <property type="entry name" value="PAS"/>
    <property type="match status" value="1"/>
</dbReference>
<dbReference type="InterPro" id="IPR005467">
    <property type="entry name" value="His_kinase_dom"/>
</dbReference>
<dbReference type="InterPro" id="IPR013767">
    <property type="entry name" value="PAS_fold"/>
</dbReference>
<evidence type="ECO:0000256" key="5">
    <source>
        <dbReference type="ARBA" id="ARBA00022741"/>
    </source>
</evidence>
<dbReference type="SUPFAM" id="SSF55874">
    <property type="entry name" value="ATPase domain of HSP90 chaperone/DNA topoisomerase II/histidine kinase"/>
    <property type="match status" value="1"/>
</dbReference>
<dbReference type="GO" id="GO:0006355">
    <property type="term" value="P:regulation of DNA-templated transcription"/>
    <property type="evidence" value="ECO:0007669"/>
    <property type="project" value="InterPro"/>
</dbReference>
<dbReference type="SUPFAM" id="SSF55785">
    <property type="entry name" value="PYP-like sensor domain (PAS domain)"/>
    <property type="match status" value="1"/>
</dbReference>
<dbReference type="Gene3D" id="1.10.287.130">
    <property type="match status" value="1"/>
</dbReference>
<dbReference type="Gene3D" id="3.30.450.20">
    <property type="entry name" value="PAS domain"/>
    <property type="match status" value="1"/>
</dbReference>
<reference evidence="13" key="1">
    <citation type="submission" date="2023-03" db="EMBL/GenBank/DDBJ databases">
        <title>Edaphobacter sp.</title>
        <authorList>
            <person name="Huber K.J."/>
            <person name="Papendorf J."/>
            <person name="Pilke C."/>
            <person name="Bunk B."/>
            <person name="Sproeer C."/>
            <person name="Pester M."/>
        </authorList>
    </citation>
    <scope>NUCLEOTIDE SEQUENCE</scope>
    <source>
        <strain evidence="12">DSM 109919</strain>
        <strain evidence="13">DSM 109920</strain>
    </source>
</reference>
<dbReference type="KEGG" id="epl:P4G45_06905"/>
<keyword evidence="7 13" id="KW-0067">ATP-binding</keyword>
<evidence type="ECO:0000313" key="12">
    <source>
        <dbReference type="EMBL" id="XBH11447.1"/>
    </source>
</evidence>
<dbReference type="EC" id="2.7.13.3" evidence="2"/>